<name>A0AAE0KBG3_9PEZI</name>
<evidence type="ECO:0000313" key="2">
    <source>
        <dbReference type="EMBL" id="KAK3372920.1"/>
    </source>
</evidence>
<proteinExistence type="predicted"/>
<organism evidence="2 3">
    <name type="scientific">Lasiosphaeria ovina</name>
    <dbReference type="NCBI Taxonomy" id="92902"/>
    <lineage>
        <taxon>Eukaryota</taxon>
        <taxon>Fungi</taxon>
        <taxon>Dikarya</taxon>
        <taxon>Ascomycota</taxon>
        <taxon>Pezizomycotina</taxon>
        <taxon>Sordariomycetes</taxon>
        <taxon>Sordariomycetidae</taxon>
        <taxon>Sordariales</taxon>
        <taxon>Lasiosphaeriaceae</taxon>
        <taxon>Lasiosphaeria</taxon>
    </lineage>
</organism>
<sequence length="375" mass="41323">MDCVIIEFPCMDDNSFRERLLAYPEAIERAPFVLAYNNGPLPNTPRRRRAINPKPQVQEDDRVVDDTDYVAKEGMFYPGSMISSSNKAGETYGYVTAGILLRKGTETRLTCSWHCWEDHDAAYPGLFGQDTDEAKRVFRIIQGEAGTEVGRVVTRVGCTDIALASLHGGNRFENRFLNIPTVAKRLVHSSAIHLNDSFVIDGYTTGAQTLRSLGARWQLEKHNESEVIPPNDNYSLLPDPNVIYIAAKQGVCGTSDPVLTTRPFIRSSACGSVLVRCRKGQGNLTRKEVLECGEVCGIFHYADLTPKNRTAASDYLIYADAFDPVIEDGWSVVPVPGQEPMDNIVPGNAAPVINTPRREGLRSEGRSVGRTPSTA</sequence>
<gene>
    <name evidence="2" type="ORF">B0T24DRAFT_621713</name>
</gene>
<reference evidence="2" key="2">
    <citation type="submission" date="2023-06" db="EMBL/GenBank/DDBJ databases">
        <authorList>
            <consortium name="Lawrence Berkeley National Laboratory"/>
            <person name="Haridas S."/>
            <person name="Hensen N."/>
            <person name="Bonometti L."/>
            <person name="Westerberg I."/>
            <person name="Brannstrom I.O."/>
            <person name="Guillou S."/>
            <person name="Cros-Aarteil S."/>
            <person name="Calhoun S."/>
            <person name="Kuo A."/>
            <person name="Mondo S."/>
            <person name="Pangilinan J."/>
            <person name="Riley R."/>
            <person name="Labutti K."/>
            <person name="Andreopoulos B."/>
            <person name="Lipzen A."/>
            <person name="Chen C."/>
            <person name="Yanf M."/>
            <person name="Daum C."/>
            <person name="Ng V."/>
            <person name="Clum A."/>
            <person name="Steindorff A."/>
            <person name="Ohm R."/>
            <person name="Martin F."/>
            <person name="Silar P."/>
            <person name="Natvig D."/>
            <person name="Lalanne C."/>
            <person name="Gautier V."/>
            <person name="Ament-Velasquez S.L."/>
            <person name="Kruys A."/>
            <person name="Hutchinson M.I."/>
            <person name="Powell A.J."/>
            <person name="Barry K."/>
            <person name="Miller A.N."/>
            <person name="Grigoriev I.V."/>
            <person name="Debuchy R."/>
            <person name="Gladieux P."/>
            <person name="Thoren M.H."/>
            <person name="Johannesson H."/>
        </authorList>
    </citation>
    <scope>NUCLEOTIDE SEQUENCE</scope>
    <source>
        <strain evidence="2">CBS 958.72</strain>
    </source>
</reference>
<evidence type="ECO:0000313" key="3">
    <source>
        <dbReference type="Proteomes" id="UP001287356"/>
    </source>
</evidence>
<feature type="compositionally biased region" description="Basic and acidic residues" evidence="1">
    <location>
        <begin position="356"/>
        <end position="367"/>
    </location>
</feature>
<evidence type="ECO:0000256" key="1">
    <source>
        <dbReference type="SAM" id="MobiDB-lite"/>
    </source>
</evidence>
<reference evidence="2" key="1">
    <citation type="journal article" date="2023" name="Mol. Phylogenet. Evol.">
        <title>Genome-scale phylogeny and comparative genomics of the fungal order Sordariales.</title>
        <authorList>
            <person name="Hensen N."/>
            <person name="Bonometti L."/>
            <person name="Westerberg I."/>
            <person name="Brannstrom I.O."/>
            <person name="Guillou S."/>
            <person name="Cros-Aarteil S."/>
            <person name="Calhoun S."/>
            <person name="Haridas S."/>
            <person name="Kuo A."/>
            <person name="Mondo S."/>
            <person name="Pangilinan J."/>
            <person name="Riley R."/>
            <person name="LaButti K."/>
            <person name="Andreopoulos B."/>
            <person name="Lipzen A."/>
            <person name="Chen C."/>
            <person name="Yan M."/>
            <person name="Daum C."/>
            <person name="Ng V."/>
            <person name="Clum A."/>
            <person name="Steindorff A."/>
            <person name="Ohm R.A."/>
            <person name="Martin F."/>
            <person name="Silar P."/>
            <person name="Natvig D.O."/>
            <person name="Lalanne C."/>
            <person name="Gautier V."/>
            <person name="Ament-Velasquez S.L."/>
            <person name="Kruys A."/>
            <person name="Hutchinson M.I."/>
            <person name="Powell A.J."/>
            <person name="Barry K."/>
            <person name="Miller A.N."/>
            <person name="Grigoriev I.V."/>
            <person name="Debuchy R."/>
            <person name="Gladieux P."/>
            <person name="Hiltunen Thoren M."/>
            <person name="Johannesson H."/>
        </authorList>
    </citation>
    <scope>NUCLEOTIDE SEQUENCE</scope>
    <source>
        <strain evidence="2">CBS 958.72</strain>
    </source>
</reference>
<dbReference type="AlphaFoldDB" id="A0AAE0KBG3"/>
<accession>A0AAE0KBG3</accession>
<dbReference type="Proteomes" id="UP001287356">
    <property type="component" value="Unassembled WGS sequence"/>
</dbReference>
<feature type="region of interest" description="Disordered" evidence="1">
    <location>
        <begin position="343"/>
        <end position="375"/>
    </location>
</feature>
<comment type="caution">
    <text evidence="2">The sequence shown here is derived from an EMBL/GenBank/DDBJ whole genome shotgun (WGS) entry which is preliminary data.</text>
</comment>
<dbReference type="EMBL" id="JAULSN010000004">
    <property type="protein sequence ID" value="KAK3372920.1"/>
    <property type="molecule type" value="Genomic_DNA"/>
</dbReference>
<protein>
    <submittedName>
        <fullName evidence="2">Uncharacterized protein</fullName>
    </submittedName>
</protein>
<keyword evidence="3" id="KW-1185">Reference proteome</keyword>